<accession>A0AAY5E977</accession>
<dbReference type="InterPro" id="IPR036397">
    <property type="entry name" value="RNaseH_sf"/>
</dbReference>
<evidence type="ECO:0000259" key="2">
    <source>
        <dbReference type="Pfam" id="PF25787"/>
    </source>
</evidence>
<dbReference type="Pfam" id="PF25787">
    <property type="entry name" value="HTH_SB"/>
    <property type="match status" value="1"/>
</dbReference>
<feature type="domain" description="Transposase Tc1-like" evidence="1">
    <location>
        <begin position="65"/>
        <end position="134"/>
    </location>
</feature>
<dbReference type="InterPro" id="IPR002492">
    <property type="entry name" value="Transposase_Tc1-like"/>
</dbReference>
<reference evidence="3" key="3">
    <citation type="submission" date="2025-09" db="UniProtKB">
        <authorList>
            <consortium name="Ensembl"/>
        </authorList>
    </citation>
    <scope>IDENTIFICATION</scope>
</reference>
<dbReference type="Ensembl" id="ENSEEET00000062727.1">
    <property type="protein sequence ID" value="ENSEEEP00000053445.1"/>
    <property type="gene ID" value="ENSEEEG00000024870.1"/>
</dbReference>
<dbReference type="SUPFAM" id="SSF46689">
    <property type="entry name" value="Homeodomain-like"/>
    <property type="match status" value="1"/>
</dbReference>
<dbReference type="AlphaFoldDB" id="A0AAY5E977"/>
<dbReference type="InterPro" id="IPR057667">
    <property type="entry name" value="HTH_SB"/>
</dbReference>
<evidence type="ECO:0000313" key="4">
    <source>
        <dbReference type="Proteomes" id="UP000314983"/>
    </source>
</evidence>
<dbReference type="InterPro" id="IPR009057">
    <property type="entry name" value="Homeodomain-like_sf"/>
</dbReference>
<feature type="domain" description="Sleeping Beauty transposase HTH" evidence="2">
    <location>
        <begin position="1"/>
        <end position="47"/>
    </location>
</feature>
<evidence type="ECO:0000259" key="1">
    <source>
        <dbReference type="Pfam" id="PF01498"/>
    </source>
</evidence>
<reference evidence="3" key="2">
    <citation type="submission" date="2025-08" db="UniProtKB">
        <authorList>
            <consortium name="Ensembl"/>
        </authorList>
    </citation>
    <scope>IDENTIFICATION</scope>
</reference>
<dbReference type="GO" id="GO:0015074">
    <property type="term" value="P:DNA integration"/>
    <property type="evidence" value="ECO:0007669"/>
    <property type="project" value="InterPro"/>
</dbReference>
<dbReference type="GO" id="GO:0006313">
    <property type="term" value="P:DNA transposition"/>
    <property type="evidence" value="ECO:0007669"/>
    <property type="project" value="InterPro"/>
</dbReference>
<dbReference type="Gene3D" id="1.10.10.10">
    <property type="entry name" value="Winged helix-like DNA-binding domain superfamily/Winged helix DNA-binding domain"/>
    <property type="match status" value="1"/>
</dbReference>
<keyword evidence="4" id="KW-1185">Reference proteome</keyword>
<organism evidence="3 4">
    <name type="scientific">Electrophorus electricus</name>
    <name type="common">Electric eel</name>
    <name type="synonym">Gymnotus electricus</name>
    <dbReference type="NCBI Taxonomy" id="8005"/>
    <lineage>
        <taxon>Eukaryota</taxon>
        <taxon>Metazoa</taxon>
        <taxon>Chordata</taxon>
        <taxon>Craniata</taxon>
        <taxon>Vertebrata</taxon>
        <taxon>Euteleostomi</taxon>
        <taxon>Actinopterygii</taxon>
        <taxon>Neopterygii</taxon>
        <taxon>Teleostei</taxon>
        <taxon>Ostariophysi</taxon>
        <taxon>Gymnotiformes</taxon>
        <taxon>Gymnotoidei</taxon>
        <taxon>Gymnotidae</taxon>
        <taxon>Electrophorus</taxon>
    </lineage>
</organism>
<evidence type="ECO:0008006" key="5">
    <source>
        <dbReference type="Google" id="ProtNLM"/>
    </source>
</evidence>
<dbReference type="Gene3D" id="3.30.420.10">
    <property type="entry name" value="Ribonuclease H-like superfamily/Ribonuclease H"/>
    <property type="match status" value="1"/>
</dbReference>
<reference evidence="3 4" key="1">
    <citation type="submission" date="2020-05" db="EMBL/GenBank/DDBJ databases">
        <title>Electrophorus electricus (electric eel) genome, fEleEle1, primary haplotype.</title>
        <authorList>
            <person name="Myers G."/>
            <person name="Meyer A."/>
            <person name="Fedrigo O."/>
            <person name="Formenti G."/>
            <person name="Rhie A."/>
            <person name="Tracey A."/>
            <person name="Sims Y."/>
            <person name="Jarvis E.D."/>
        </authorList>
    </citation>
    <scope>NUCLEOTIDE SEQUENCE [LARGE SCALE GENOMIC DNA]</scope>
</reference>
<protein>
    <recommendedName>
        <fullName evidence="5">Transposase Tc1-like domain-containing protein</fullName>
    </recommendedName>
</protein>
<dbReference type="InterPro" id="IPR036388">
    <property type="entry name" value="WH-like_DNA-bd_sf"/>
</dbReference>
<sequence length="164" mass="18687">MGKTKEHSKVIKDKIVEGHKETLSKELGLPVSTVGSIIRKWKAYGTIVNIPQPGQPFKVSSRAESRLVQRVKADPRATRRELWEDLMVVGTLVSINTISNILHRNGLHSRRARKVPLLSKHHVKACLKFAHDHLEESEADWFKVLWSDETKIEVFGADHTRGVW</sequence>
<dbReference type="GO" id="GO:0003677">
    <property type="term" value="F:DNA binding"/>
    <property type="evidence" value="ECO:0007669"/>
    <property type="project" value="InterPro"/>
</dbReference>
<dbReference type="GeneTree" id="ENSGT01150000287007"/>
<evidence type="ECO:0000313" key="3">
    <source>
        <dbReference type="Ensembl" id="ENSEEEP00000053445.1"/>
    </source>
</evidence>
<dbReference type="Proteomes" id="UP000314983">
    <property type="component" value="Chromosome 3"/>
</dbReference>
<name>A0AAY5E977_ELEEL</name>
<dbReference type="Pfam" id="PF01498">
    <property type="entry name" value="HTH_Tnp_Tc3_2"/>
    <property type="match status" value="1"/>
</dbReference>
<proteinExistence type="predicted"/>